<protein>
    <submittedName>
        <fullName evidence="1">Uncharacterized protein</fullName>
    </submittedName>
</protein>
<proteinExistence type="predicted"/>
<comment type="caution">
    <text evidence="1">The sequence shown here is derived from an EMBL/GenBank/DDBJ whole genome shotgun (WGS) entry which is preliminary data.</text>
</comment>
<gene>
    <name evidence="1" type="ORF">N7452_003754</name>
</gene>
<reference evidence="1" key="1">
    <citation type="submission" date="2022-12" db="EMBL/GenBank/DDBJ databases">
        <authorList>
            <person name="Petersen C."/>
        </authorList>
    </citation>
    <scope>NUCLEOTIDE SEQUENCE</scope>
    <source>
        <strain evidence="1">IBT 35673</strain>
    </source>
</reference>
<reference evidence="1" key="2">
    <citation type="journal article" date="2023" name="IMA Fungus">
        <title>Comparative genomic study of the Penicillium genus elucidates a diverse pangenome and 15 lateral gene transfer events.</title>
        <authorList>
            <person name="Petersen C."/>
            <person name="Sorensen T."/>
            <person name="Nielsen M.R."/>
            <person name="Sondergaard T.E."/>
            <person name="Sorensen J.L."/>
            <person name="Fitzpatrick D.A."/>
            <person name="Frisvad J.C."/>
            <person name="Nielsen K.L."/>
        </authorList>
    </citation>
    <scope>NUCLEOTIDE SEQUENCE</scope>
    <source>
        <strain evidence="1">IBT 35673</strain>
    </source>
</reference>
<accession>A0A9W9QU86</accession>
<dbReference type="AlphaFoldDB" id="A0A9W9QU86"/>
<dbReference type="Proteomes" id="UP001147695">
    <property type="component" value="Unassembled WGS sequence"/>
</dbReference>
<name>A0A9W9QU86_PENBR</name>
<evidence type="ECO:0000313" key="1">
    <source>
        <dbReference type="EMBL" id="KAJ5345750.1"/>
    </source>
</evidence>
<dbReference type="EMBL" id="JAPZBQ010000002">
    <property type="protein sequence ID" value="KAJ5345750.1"/>
    <property type="molecule type" value="Genomic_DNA"/>
</dbReference>
<evidence type="ECO:0000313" key="2">
    <source>
        <dbReference type="Proteomes" id="UP001147695"/>
    </source>
</evidence>
<organism evidence="1 2">
    <name type="scientific">Penicillium brevicompactum</name>
    <dbReference type="NCBI Taxonomy" id="5074"/>
    <lineage>
        <taxon>Eukaryota</taxon>
        <taxon>Fungi</taxon>
        <taxon>Dikarya</taxon>
        <taxon>Ascomycota</taxon>
        <taxon>Pezizomycotina</taxon>
        <taxon>Eurotiomycetes</taxon>
        <taxon>Eurotiomycetidae</taxon>
        <taxon>Eurotiales</taxon>
        <taxon>Aspergillaceae</taxon>
        <taxon>Penicillium</taxon>
    </lineage>
</organism>
<sequence length="285" mass="31293">MSDQQPHSNGLDSLFGAVSSVVGYIDAEAATLKSFKQLLWPQRLMSGFTLRTAPQVALLYPMGGPLHKVALQTMDSFYHHGLLSGSLEGHMLGTSFFPELEWKPNFSEGDEQGSPVTRPIRNCLWALVFTSLGAPRSSTPTHGQGTEKGESTKPLHAQFPMGHLTLSKPNLSDATLPFVSEVVGGPSVRVILGTITAETVGILLTVIYLIKYKTFWSLFWLAPLIPRFFKEGGRFRLITGPPVLVLQFTRHYGHLIRNQPRELCQIILTTAFGSIFALGLLCSSL</sequence>